<gene>
    <name evidence="2" type="ORF">D9V29_06905</name>
</gene>
<dbReference type="OrthoDB" id="5951444at2"/>
<comment type="caution">
    <text evidence="2">The sequence shown here is derived from an EMBL/GenBank/DDBJ whole genome shotgun (WGS) entry which is preliminary data.</text>
</comment>
<proteinExistence type="predicted"/>
<sequence>MAEQKTVQTASDPDEFLASIENEKRRTDAVLLRAIMAEVTGEDAAMWGPSMVGFGSFHYRYASGHEGDTMKVGFAPRKTAMTLYGLQGHPSSDELLTRLGPHTLGKGCVYIKKLGSVDENVLRELIAHAYANAEGSLDKAP</sequence>
<dbReference type="RefSeq" id="WP_121672587.1">
    <property type="nucleotide sequence ID" value="NZ_BMXM01000013.1"/>
</dbReference>
<dbReference type="EMBL" id="RCUV01000006">
    <property type="protein sequence ID" value="RLP72150.1"/>
    <property type="molecule type" value="Genomic_DNA"/>
</dbReference>
<dbReference type="InterPro" id="IPR014922">
    <property type="entry name" value="YdhG-like"/>
</dbReference>
<evidence type="ECO:0000259" key="1">
    <source>
        <dbReference type="Pfam" id="PF08818"/>
    </source>
</evidence>
<dbReference type="Proteomes" id="UP000270299">
    <property type="component" value="Unassembled WGS sequence"/>
</dbReference>
<dbReference type="Pfam" id="PF08818">
    <property type="entry name" value="DUF1801"/>
    <property type="match status" value="1"/>
</dbReference>
<protein>
    <submittedName>
        <fullName evidence="2">DUF1801 domain-containing protein</fullName>
    </submittedName>
</protein>
<feature type="domain" description="YdhG-like" evidence="1">
    <location>
        <begin position="25"/>
        <end position="129"/>
    </location>
</feature>
<evidence type="ECO:0000313" key="3">
    <source>
        <dbReference type="Proteomes" id="UP000270299"/>
    </source>
</evidence>
<organism evidence="2 3">
    <name type="scientific">Mycetocola manganoxydans</name>
    <dbReference type="NCBI Taxonomy" id="699879"/>
    <lineage>
        <taxon>Bacteria</taxon>
        <taxon>Bacillati</taxon>
        <taxon>Actinomycetota</taxon>
        <taxon>Actinomycetes</taxon>
        <taxon>Micrococcales</taxon>
        <taxon>Microbacteriaceae</taxon>
        <taxon>Mycetocola</taxon>
    </lineage>
</organism>
<dbReference type="SUPFAM" id="SSF159888">
    <property type="entry name" value="YdhG-like"/>
    <property type="match status" value="1"/>
</dbReference>
<dbReference type="AlphaFoldDB" id="A0A3L6ZWL5"/>
<accession>A0A3L6ZWL5</accession>
<name>A0A3L6ZWL5_9MICO</name>
<evidence type="ECO:0000313" key="2">
    <source>
        <dbReference type="EMBL" id="RLP72150.1"/>
    </source>
</evidence>
<keyword evidence="3" id="KW-1185">Reference proteome</keyword>
<reference evidence="2 3" key="1">
    <citation type="submission" date="2018-10" db="EMBL/GenBank/DDBJ databases">
        <authorList>
            <person name="Li J."/>
        </authorList>
    </citation>
    <scope>NUCLEOTIDE SEQUENCE [LARGE SCALE GENOMIC DNA]</scope>
    <source>
        <strain evidence="2 3">CCTCC AB209002</strain>
    </source>
</reference>